<dbReference type="InterPro" id="IPR029058">
    <property type="entry name" value="AB_hydrolase_fold"/>
</dbReference>
<organism evidence="2 3">
    <name type="scientific">Mycolicibacterium sphagni</name>
    <dbReference type="NCBI Taxonomy" id="1786"/>
    <lineage>
        <taxon>Bacteria</taxon>
        <taxon>Bacillati</taxon>
        <taxon>Actinomycetota</taxon>
        <taxon>Actinomycetes</taxon>
        <taxon>Mycobacteriales</taxon>
        <taxon>Mycobacteriaceae</taxon>
        <taxon>Mycolicibacterium</taxon>
    </lineage>
</organism>
<gene>
    <name evidence="2" type="ORF">CG716_01810</name>
</gene>
<dbReference type="Proteomes" id="UP000216063">
    <property type="component" value="Unassembled WGS sequence"/>
</dbReference>
<sequence length="314" mass="33664">MPKPLFLYATGTAFFTNVMGMPISPIGTSAATIERAGRKFYFNGQVTDDPFWRMLDEQVWDARKINYAAATFPMNSSLADGRNIARAHIQSVPLGTPIVLGGYSQGAALMSMIYNDLRTGPLTARLPDFKGAVLFGNPMRQRDFTAPDAPWSGCWDVPGSDTGGSGSFPTRLTDCEFGLWREYANVDDIITSTGTSPLGAGWRAAVGILTGLVDPLSAIASLAPDLLAGIFGAPGTPGALAIGDFGHVRYPRYPPLTDRDDTFPAGAETVYDLALDFIDEIAAEVYTEPILAPSDPLVARPWTTVRPIPNRSPA</sequence>
<dbReference type="InterPro" id="IPR000675">
    <property type="entry name" value="Cutinase/axe"/>
</dbReference>
<dbReference type="AlphaFoldDB" id="A0A255DU23"/>
<dbReference type="Gene3D" id="3.40.50.1820">
    <property type="entry name" value="alpha/beta hydrolase"/>
    <property type="match status" value="1"/>
</dbReference>
<evidence type="ECO:0000256" key="1">
    <source>
        <dbReference type="ARBA" id="ARBA00022801"/>
    </source>
</evidence>
<evidence type="ECO:0000313" key="3">
    <source>
        <dbReference type="Proteomes" id="UP000216063"/>
    </source>
</evidence>
<dbReference type="EMBL" id="NOZR01000001">
    <property type="protein sequence ID" value="OYN82957.1"/>
    <property type="molecule type" value="Genomic_DNA"/>
</dbReference>
<dbReference type="Pfam" id="PF01083">
    <property type="entry name" value="Cutinase"/>
    <property type="match status" value="1"/>
</dbReference>
<dbReference type="SUPFAM" id="SSF53474">
    <property type="entry name" value="alpha/beta-Hydrolases"/>
    <property type="match status" value="1"/>
</dbReference>
<evidence type="ECO:0000313" key="2">
    <source>
        <dbReference type="EMBL" id="OYN82957.1"/>
    </source>
</evidence>
<dbReference type="OrthoDB" id="3690529at2"/>
<dbReference type="GO" id="GO:0016787">
    <property type="term" value="F:hydrolase activity"/>
    <property type="evidence" value="ECO:0007669"/>
    <property type="project" value="UniProtKB-KW"/>
</dbReference>
<name>A0A255DU23_9MYCO</name>
<protein>
    <recommendedName>
        <fullName evidence="4">PE-PPE domain-containing protein</fullName>
    </recommendedName>
</protein>
<accession>A0A255DU23</accession>
<dbReference type="RefSeq" id="WP_094475804.1">
    <property type="nucleotide sequence ID" value="NZ_NOZR01000001.1"/>
</dbReference>
<proteinExistence type="predicted"/>
<reference evidence="2 3" key="1">
    <citation type="submission" date="2017-07" db="EMBL/GenBank/DDBJ databases">
        <title>The new phylogeny of genus Mycobacterium.</title>
        <authorList>
            <person name="Tortoli E."/>
            <person name="Trovato A."/>
            <person name="Cirillo D.M."/>
        </authorList>
    </citation>
    <scope>NUCLEOTIDE SEQUENCE [LARGE SCALE GENOMIC DNA]</scope>
    <source>
        <strain evidence="2 3">ATCC 33027</strain>
    </source>
</reference>
<comment type="caution">
    <text evidence="2">The sequence shown here is derived from an EMBL/GenBank/DDBJ whole genome shotgun (WGS) entry which is preliminary data.</text>
</comment>
<evidence type="ECO:0008006" key="4">
    <source>
        <dbReference type="Google" id="ProtNLM"/>
    </source>
</evidence>
<keyword evidence="1" id="KW-0378">Hydrolase</keyword>
<keyword evidence="3" id="KW-1185">Reference proteome</keyword>